<dbReference type="PANTHER" id="PTHR42648:SF21">
    <property type="entry name" value="CYSTEINE-RICH RLK (RECEPTOR-LIKE PROTEIN KINASE) 8"/>
    <property type="match status" value="1"/>
</dbReference>
<dbReference type="SUPFAM" id="SSF56672">
    <property type="entry name" value="DNA/RNA polymerases"/>
    <property type="match status" value="1"/>
</dbReference>
<keyword evidence="3" id="KW-0175">Coiled coil</keyword>
<evidence type="ECO:0000256" key="1">
    <source>
        <dbReference type="ARBA" id="ARBA00022723"/>
    </source>
</evidence>
<dbReference type="InterPro" id="IPR057670">
    <property type="entry name" value="SH3_retrovirus"/>
</dbReference>
<feature type="region of interest" description="Disordered" evidence="4">
    <location>
        <begin position="1126"/>
        <end position="1152"/>
    </location>
</feature>
<evidence type="ECO:0000256" key="2">
    <source>
        <dbReference type="ARBA" id="ARBA00022801"/>
    </source>
</evidence>
<sequence>MGLAAAARKVSYRGSRCLTKTAPGGSSGSLSRYFRCRPELPPSGRNFRCYEKWSKRASNELWRIILEGFKPYNPDKLTRREAVDSQLNNTALHMIQTSVGTQELPRVRNYAKEAWDGLAASCIGSESTRRNKYNALRNQAEGFMRLPDEDHQVMYERLLIVADAFRLSGATHINDSWIKEKYIECMMPFVPIDVKTLVGRECYSSLSSQDVVHEMQALKVLEQNSHDSRNRAIGMAKGNNLALVVNPVEEVYPQEQYRASWSMTYPEDLECHYHDHMAFHAKSFWVDPSKAKEDNIKRNHKSGFTSFGPKTRSCYNCDDKRHFIAECPYENRELHNGRLIPKDKSKESKGKYSKAPNKKFYNNKTKKGKKPPRVVLVTREEYSSDEVVSSSDDEGESSKEVAAIVTTNIPSSSLFESPNENPHIKNAHCFMAKSSLDTSIVLSTQEEYSSGDDDVDDEEDATSNGLVALASLSTNSSSPSESPNEVIHVEEEICLMAKSSEVSSPSPSMPNISSDLGVDDASLKVKQEMLEFDEFMFNLQGINKKHVSNLMARLAQQNDMLEKKGQIEREDSLEIHALKNALEESQETIASLEERLENLEEPQDEINKLTKARDHARAKTKLLKKEKAQFGVDHEKLVKDLDELDKAHKALKSEYSLLSKSNEQLQIRLASYDVPSSSTPSCDHANIIEENARLKDELAKASSPQSKLSLDDLLSKQRSNNGREGLGYNAKAKKANKQKAKPAQEKKKDITNGEAPKGNTTNDDNAGNANPHYVLFKDYYGDVYAKYVGPYDGYVAWYIWVPKTLVANKRGPIEKWTKDETQQIFIDFATEVQRQHNLLIMAIRSDNGSEFKNYTLNDFLSDEGIRHQYSAAYTPQKNGVAERKNRNLMDMARSMMAEYKSRYNFWAEAISTACHSSNRLYLRKGLNKTPYEILTGNKPNISYFKVFGCKCFYKIKGVRLSKFAPKALEGIFVGYGAESHTYRVFDIASGIIIESCSVRFEENDSSQVGQVDVCAGDEIPQDAIVRMGVGFFRPIEGHGVASREELCSTTVEPSSSQHQQTPSIEANDAPTQEQEENPPSHVQDQGQDQPRIHDGSDEYPFDVCTSPNIVQDQAHEVEHSQEIEEAPIEGQDGDPNDQVDQVTPPRPKRTKEEIEARRLARRDRTLEIRGHTHDKVLGDVRAKVSTRRQLANFSNHHAYISIVEPKKVFEALEDSDWVEAMHEELNNFKRNKVWTLVEKPKECRNVIGTKWIFKNKQDEFGNIVRNKARLVAQGFSQVEGIDFGETYAPVARLESIRILLAYASHHNFKLQQMDVKSAFLNGPLHEEVYVKQPPGFEDLNFPNHVYKLDKALYGLKQAPRAWYEHLKELLVDRGFDVGLIDPTLFTKRVNGELFVCQLYVDDIIFGSTNKAFNDEFSKLMTDRFEMSMMGEMKFFLGFEIKQLREGTFINQAKYLQDMLKRFKMTELKGVATPMVTKCHLALDPNGKEVDQKDVVVLRLNKPLSKIWWETELFSSSRKFRLNTPELPPRSELPPVPTGTSGLATFSADYSMSCPSKKRNKTPVDEIEEEFEQTRPSKLTARQQASQRQKTPAARGKNIHVSVKNMQYLEYKEIRDLNPYLTPRNNRVTDKRFHNKTQEEIFYEVYVPFKKGVAPQHAIDTGKMAASKYFAEAYAMCGEFGLYPIMELTKEYDVELIHQFYATVHFDSDEAKTFRWMSHEKLLESNLAKFGSALGYPRLPGVDENGWRCHDSSFSQPREVLEPLYIKGWGIPGKSADLLPTWDIMLRVYRETIGPKGGNVDELHLYEVDLMANSFAKKGTGEKLDVMDYIYNEMWSCVMEKKLPSYAPYIMKLIEDTWVDSCQTSLIHSIPLNVTMHDVKVLRTKRHNSPIEDVPPMDEKPPSWASKLARRMRQIFCLTAAVNHRQYQQHAEAKKSRVRQKSIMRALAVEVSPPGSEENITPEAEWISQHGLPLPPDGLEIESLMACNSHVRWEPQEEELHIDDLDHVRQLTRSNNEAQQGEDDHLATAMDPWSRGGLLTHHSGGDHGGVESSGDESPLRRVPEAISESPEMGFAARVS</sequence>
<dbReference type="GO" id="GO:0003676">
    <property type="term" value="F:nucleic acid binding"/>
    <property type="evidence" value="ECO:0007669"/>
    <property type="project" value="InterPro"/>
</dbReference>
<proteinExistence type="predicted"/>
<dbReference type="Pfam" id="PF25597">
    <property type="entry name" value="SH3_retrovirus"/>
    <property type="match status" value="1"/>
</dbReference>
<dbReference type="InterPro" id="IPR013103">
    <property type="entry name" value="RVT_2"/>
</dbReference>
<keyword evidence="7" id="KW-1185">Reference proteome</keyword>
<organism evidence="6 7">
    <name type="scientific">Lolium multiflorum</name>
    <name type="common">Italian ryegrass</name>
    <name type="synonym">Lolium perenne subsp. multiflorum</name>
    <dbReference type="NCBI Taxonomy" id="4521"/>
    <lineage>
        <taxon>Eukaryota</taxon>
        <taxon>Viridiplantae</taxon>
        <taxon>Streptophyta</taxon>
        <taxon>Embryophyta</taxon>
        <taxon>Tracheophyta</taxon>
        <taxon>Spermatophyta</taxon>
        <taxon>Magnoliopsida</taxon>
        <taxon>Liliopsida</taxon>
        <taxon>Poales</taxon>
        <taxon>Poaceae</taxon>
        <taxon>BOP clade</taxon>
        <taxon>Pooideae</taxon>
        <taxon>Poodae</taxon>
        <taxon>Poeae</taxon>
        <taxon>Poeae Chloroplast Group 2 (Poeae type)</taxon>
        <taxon>Loliodinae</taxon>
        <taxon>Loliinae</taxon>
        <taxon>Lolium</taxon>
    </lineage>
</organism>
<dbReference type="Gene3D" id="3.30.420.10">
    <property type="entry name" value="Ribonuclease H-like superfamily/Ribonuclease H"/>
    <property type="match status" value="1"/>
</dbReference>
<dbReference type="InterPro" id="IPR043502">
    <property type="entry name" value="DNA/RNA_pol_sf"/>
</dbReference>
<dbReference type="GO" id="GO:0015074">
    <property type="term" value="P:DNA integration"/>
    <property type="evidence" value="ECO:0007669"/>
    <property type="project" value="InterPro"/>
</dbReference>
<feature type="compositionally biased region" description="Low complexity" evidence="4">
    <location>
        <begin position="758"/>
        <end position="768"/>
    </location>
</feature>
<feature type="coiled-coil region" evidence="3">
    <location>
        <begin position="544"/>
        <end position="654"/>
    </location>
</feature>
<feature type="region of interest" description="Disordered" evidence="4">
    <location>
        <begin position="696"/>
        <end position="768"/>
    </location>
</feature>
<accession>A0AAD8T8F8</accession>
<dbReference type="PANTHER" id="PTHR42648">
    <property type="entry name" value="TRANSPOSASE, PUTATIVE-RELATED"/>
    <property type="match status" value="1"/>
</dbReference>
<feature type="region of interest" description="Disordered" evidence="4">
    <location>
        <begin position="2015"/>
        <end position="2078"/>
    </location>
</feature>
<feature type="compositionally biased region" description="Basic and acidic residues" evidence="4">
    <location>
        <begin position="338"/>
        <end position="350"/>
    </location>
</feature>
<evidence type="ECO:0000256" key="3">
    <source>
        <dbReference type="SAM" id="Coils"/>
    </source>
</evidence>
<dbReference type="Proteomes" id="UP001231189">
    <property type="component" value="Unassembled WGS sequence"/>
</dbReference>
<comment type="caution">
    <text evidence="6">The sequence shown here is derived from an EMBL/GenBank/DDBJ whole genome shotgun (WGS) entry which is preliminary data.</text>
</comment>
<dbReference type="Pfam" id="PF07727">
    <property type="entry name" value="RVT_2"/>
    <property type="match status" value="1"/>
</dbReference>
<evidence type="ECO:0000259" key="5">
    <source>
        <dbReference type="PROSITE" id="PS50994"/>
    </source>
</evidence>
<dbReference type="GO" id="GO:0016787">
    <property type="term" value="F:hydrolase activity"/>
    <property type="evidence" value="ECO:0007669"/>
    <property type="project" value="UniProtKB-KW"/>
</dbReference>
<feature type="region of interest" description="Disordered" evidence="4">
    <location>
        <begin position="338"/>
        <end position="399"/>
    </location>
</feature>
<dbReference type="GO" id="GO:0046872">
    <property type="term" value="F:metal ion binding"/>
    <property type="evidence" value="ECO:0007669"/>
    <property type="project" value="UniProtKB-KW"/>
</dbReference>
<feature type="region of interest" description="Disordered" evidence="4">
    <location>
        <begin position="1046"/>
        <end position="1104"/>
    </location>
</feature>
<dbReference type="InterPro" id="IPR001584">
    <property type="entry name" value="Integrase_cat-core"/>
</dbReference>
<gene>
    <name evidence="6" type="ORF">QYE76_038633</name>
</gene>
<evidence type="ECO:0000313" key="7">
    <source>
        <dbReference type="Proteomes" id="UP001231189"/>
    </source>
</evidence>
<keyword evidence="1" id="KW-0479">Metal-binding</keyword>
<dbReference type="InterPro" id="IPR036397">
    <property type="entry name" value="RNaseH_sf"/>
</dbReference>
<reference evidence="6" key="1">
    <citation type="submission" date="2023-07" db="EMBL/GenBank/DDBJ databases">
        <title>A chromosome-level genome assembly of Lolium multiflorum.</title>
        <authorList>
            <person name="Chen Y."/>
            <person name="Copetti D."/>
            <person name="Kolliker R."/>
            <person name="Studer B."/>
        </authorList>
    </citation>
    <scope>NUCLEOTIDE SEQUENCE</scope>
    <source>
        <strain evidence="6">02402/16</strain>
        <tissue evidence="6">Leaf</tissue>
    </source>
</reference>
<feature type="compositionally biased region" description="Basic and acidic residues" evidence="4">
    <location>
        <begin position="742"/>
        <end position="751"/>
    </location>
</feature>
<keyword evidence="2" id="KW-0378">Hydrolase</keyword>
<evidence type="ECO:0000313" key="6">
    <source>
        <dbReference type="EMBL" id="KAK1677785.1"/>
    </source>
</evidence>
<name>A0AAD8T8F8_LOLMU</name>
<dbReference type="SUPFAM" id="SSF53098">
    <property type="entry name" value="Ribonuclease H-like"/>
    <property type="match status" value="1"/>
</dbReference>
<feature type="region of interest" description="Disordered" evidence="4">
    <location>
        <begin position="1570"/>
        <end position="1595"/>
    </location>
</feature>
<dbReference type="InterPro" id="IPR039537">
    <property type="entry name" value="Retrotran_Ty1/copia-like"/>
</dbReference>
<dbReference type="EMBL" id="JAUUTY010000002">
    <property type="protein sequence ID" value="KAK1677785.1"/>
    <property type="molecule type" value="Genomic_DNA"/>
</dbReference>
<feature type="compositionally biased region" description="Acidic residues" evidence="4">
    <location>
        <begin position="1126"/>
        <end position="1137"/>
    </location>
</feature>
<feature type="compositionally biased region" description="Basic residues" evidence="4">
    <location>
        <begin position="731"/>
        <end position="740"/>
    </location>
</feature>
<dbReference type="InterPro" id="IPR012337">
    <property type="entry name" value="RNaseH-like_sf"/>
</dbReference>
<evidence type="ECO:0000256" key="4">
    <source>
        <dbReference type="SAM" id="MobiDB-lite"/>
    </source>
</evidence>
<protein>
    <recommendedName>
        <fullName evidence="5">Integrase catalytic domain-containing protein</fullName>
    </recommendedName>
</protein>
<feature type="compositionally biased region" description="Polar residues" evidence="4">
    <location>
        <begin position="1047"/>
        <end position="1072"/>
    </location>
</feature>
<feature type="compositionally biased region" description="Polar residues" evidence="4">
    <location>
        <begin position="1573"/>
        <end position="1589"/>
    </location>
</feature>
<dbReference type="PROSITE" id="PS50994">
    <property type="entry name" value="INTEGRASE"/>
    <property type="match status" value="1"/>
</dbReference>
<feature type="domain" description="Integrase catalytic" evidence="5">
    <location>
        <begin position="767"/>
        <end position="938"/>
    </location>
</feature>